<protein>
    <submittedName>
        <fullName evidence="1">Uncharacterized protein</fullName>
    </submittedName>
</protein>
<accession>A0A8S5PBF7</accession>
<organism evidence="1">
    <name type="scientific">Myoviridae sp. ct2cn10</name>
    <dbReference type="NCBI Taxonomy" id="2825022"/>
    <lineage>
        <taxon>Viruses</taxon>
        <taxon>Duplodnaviria</taxon>
        <taxon>Heunggongvirae</taxon>
        <taxon>Uroviricota</taxon>
        <taxon>Caudoviricetes</taxon>
    </lineage>
</organism>
<name>A0A8S5PBF7_9CAUD</name>
<dbReference type="EMBL" id="BK015379">
    <property type="protein sequence ID" value="DAE03941.1"/>
    <property type="molecule type" value="Genomic_DNA"/>
</dbReference>
<sequence length="35" mass="4192">MTKRVHQVSVPLNTMLNLTKLYLFFIYNLSKLDIH</sequence>
<proteinExistence type="predicted"/>
<evidence type="ECO:0000313" key="1">
    <source>
        <dbReference type="EMBL" id="DAE03941.1"/>
    </source>
</evidence>
<reference evidence="1" key="1">
    <citation type="journal article" date="2021" name="Proc. Natl. Acad. Sci. U.S.A.">
        <title>A Catalog of Tens of Thousands of Viruses from Human Metagenomes Reveals Hidden Associations with Chronic Diseases.</title>
        <authorList>
            <person name="Tisza M.J."/>
            <person name="Buck C.B."/>
        </authorList>
    </citation>
    <scope>NUCLEOTIDE SEQUENCE</scope>
    <source>
        <strain evidence="1">Ct2cn10</strain>
    </source>
</reference>